<dbReference type="InterPro" id="IPR002347">
    <property type="entry name" value="SDR_fam"/>
</dbReference>
<dbReference type="Pfam" id="PF13561">
    <property type="entry name" value="adh_short_C2"/>
    <property type="match status" value="1"/>
</dbReference>
<organism evidence="4 5">
    <name type="scientific">Phlebiopsis gigantea (strain 11061_1 CR5-6)</name>
    <name type="common">White-rot fungus</name>
    <name type="synonym">Peniophora gigantea</name>
    <dbReference type="NCBI Taxonomy" id="745531"/>
    <lineage>
        <taxon>Eukaryota</taxon>
        <taxon>Fungi</taxon>
        <taxon>Dikarya</taxon>
        <taxon>Basidiomycota</taxon>
        <taxon>Agaricomycotina</taxon>
        <taxon>Agaricomycetes</taxon>
        <taxon>Polyporales</taxon>
        <taxon>Phanerochaetaceae</taxon>
        <taxon>Phlebiopsis</taxon>
    </lineage>
</organism>
<evidence type="ECO:0000313" key="5">
    <source>
        <dbReference type="Proteomes" id="UP000053257"/>
    </source>
</evidence>
<dbReference type="PANTHER" id="PTHR48107">
    <property type="entry name" value="NADPH-DEPENDENT ALDEHYDE REDUCTASE-LIKE PROTEIN, CHLOROPLASTIC-RELATED"/>
    <property type="match status" value="1"/>
</dbReference>
<dbReference type="InterPro" id="IPR020904">
    <property type="entry name" value="Sc_DH/Rdtase_CS"/>
</dbReference>
<dbReference type="EMBL" id="KN840473">
    <property type="protein sequence ID" value="KIP08897.1"/>
    <property type="molecule type" value="Genomic_DNA"/>
</dbReference>
<dbReference type="PRINTS" id="PR00081">
    <property type="entry name" value="GDHRDH"/>
</dbReference>
<evidence type="ECO:0000256" key="1">
    <source>
        <dbReference type="ARBA" id="ARBA00006484"/>
    </source>
</evidence>
<dbReference type="PROSITE" id="PS00061">
    <property type="entry name" value="ADH_SHORT"/>
    <property type="match status" value="1"/>
</dbReference>
<dbReference type="InterPro" id="IPR036291">
    <property type="entry name" value="NAD(P)-bd_dom_sf"/>
</dbReference>
<gene>
    <name evidence="4" type="ORF">PHLGIDRAFT_358658</name>
</gene>
<dbReference type="PRINTS" id="PR00080">
    <property type="entry name" value="SDRFAMILY"/>
</dbReference>
<dbReference type="Gene3D" id="3.40.50.720">
    <property type="entry name" value="NAD(P)-binding Rossmann-like Domain"/>
    <property type="match status" value="1"/>
</dbReference>
<sequence>MSLPLSGKVALVTGASRGIGAAIAQRLAADGALVVVNYVSSAAAAQAVVRDINADGKGRAVAAQADLSSVAEGVRLVEETVRLHGRLDVLVHNAAYLKTCDLATVDQDTFDAHFLTNVKTPLFMTQKAAEYMKPGGRVIFVTSNVTKISAATPIYLAYTASKGASEQLVRVLAKDLGARGITVNALSPGPVDTDMYRNDGKSEEFAKTIPARFPLGRIPVPEEIAPLAAFLAREEAGWVNGQIIMVNGGMAV</sequence>
<comment type="similarity">
    <text evidence="1">Belongs to the short-chain dehydrogenases/reductases (SDR) family.</text>
</comment>
<dbReference type="Proteomes" id="UP000053257">
    <property type="component" value="Unassembled WGS sequence"/>
</dbReference>
<dbReference type="AlphaFoldDB" id="A0A0C3SA53"/>
<dbReference type="OrthoDB" id="498125at2759"/>
<keyword evidence="3" id="KW-0560">Oxidoreductase</keyword>
<evidence type="ECO:0000256" key="3">
    <source>
        <dbReference type="ARBA" id="ARBA00023002"/>
    </source>
</evidence>
<accession>A0A0C3SA53</accession>
<name>A0A0C3SA53_PHLG1</name>
<dbReference type="GO" id="GO:0016614">
    <property type="term" value="F:oxidoreductase activity, acting on CH-OH group of donors"/>
    <property type="evidence" value="ECO:0007669"/>
    <property type="project" value="UniProtKB-ARBA"/>
</dbReference>
<keyword evidence="5" id="KW-1185">Reference proteome</keyword>
<dbReference type="STRING" id="745531.A0A0C3SA53"/>
<dbReference type="PANTHER" id="PTHR48107:SF7">
    <property type="entry name" value="RE15974P"/>
    <property type="match status" value="1"/>
</dbReference>
<evidence type="ECO:0000256" key="2">
    <source>
        <dbReference type="ARBA" id="ARBA00022857"/>
    </source>
</evidence>
<proteinExistence type="inferred from homology"/>
<protein>
    <submittedName>
        <fullName evidence="4">Uncharacterized protein</fullName>
    </submittedName>
</protein>
<dbReference type="HOGENOM" id="CLU_010194_1_3_1"/>
<reference evidence="4 5" key="1">
    <citation type="journal article" date="2014" name="PLoS Genet.">
        <title>Analysis of the Phlebiopsis gigantea genome, transcriptome and secretome provides insight into its pioneer colonization strategies of wood.</title>
        <authorList>
            <person name="Hori C."/>
            <person name="Ishida T."/>
            <person name="Igarashi K."/>
            <person name="Samejima M."/>
            <person name="Suzuki H."/>
            <person name="Master E."/>
            <person name="Ferreira P."/>
            <person name="Ruiz-Duenas F.J."/>
            <person name="Held B."/>
            <person name="Canessa P."/>
            <person name="Larrondo L.F."/>
            <person name="Schmoll M."/>
            <person name="Druzhinina I.S."/>
            <person name="Kubicek C.P."/>
            <person name="Gaskell J.A."/>
            <person name="Kersten P."/>
            <person name="St John F."/>
            <person name="Glasner J."/>
            <person name="Sabat G."/>
            <person name="Splinter BonDurant S."/>
            <person name="Syed K."/>
            <person name="Yadav J."/>
            <person name="Mgbeahuruike A.C."/>
            <person name="Kovalchuk A."/>
            <person name="Asiegbu F.O."/>
            <person name="Lackner G."/>
            <person name="Hoffmeister D."/>
            <person name="Rencoret J."/>
            <person name="Gutierrez A."/>
            <person name="Sun H."/>
            <person name="Lindquist E."/>
            <person name="Barry K."/>
            <person name="Riley R."/>
            <person name="Grigoriev I.V."/>
            <person name="Henrissat B."/>
            <person name="Kues U."/>
            <person name="Berka R.M."/>
            <person name="Martinez A.T."/>
            <person name="Covert S.F."/>
            <person name="Blanchette R.A."/>
            <person name="Cullen D."/>
        </authorList>
    </citation>
    <scope>NUCLEOTIDE SEQUENCE [LARGE SCALE GENOMIC DNA]</scope>
    <source>
        <strain evidence="4 5">11061_1 CR5-6</strain>
    </source>
</reference>
<keyword evidence="2" id="KW-0521">NADP</keyword>
<evidence type="ECO:0000313" key="4">
    <source>
        <dbReference type="EMBL" id="KIP08897.1"/>
    </source>
</evidence>
<dbReference type="SUPFAM" id="SSF51735">
    <property type="entry name" value="NAD(P)-binding Rossmann-fold domains"/>
    <property type="match status" value="1"/>
</dbReference>
<dbReference type="FunFam" id="3.40.50.720:FF:000084">
    <property type="entry name" value="Short-chain dehydrogenase reductase"/>
    <property type="match status" value="1"/>
</dbReference>